<gene>
    <name evidence="2" type="ORF">ADJ77_01890</name>
    <name evidence="3" type="ORF">J5A51_09040</name>
</gene>
<protein>
    <submittedName>
        <fullName evidence="2">Uncharacterized protein</fullName>
    </submittedName>
</protein>
<name>A0A0K1NIW3_9BACT</name>
<evidence type="ECO:0000313" key="2">
    <source>
        <dbReference type="EMBL" id="AKU68621.1"/>
    </source>
</evidence>
<sequence length="515" mass="60908">MKEDKNFKVTVSLSKQGYNSKDEAISAVMNDRKKMAELGVTESMRFKKMTLTVEGLLGYIMNGYTFCGLYKYKEGRKVFIQTCSGKQYYTMPTEKDGYMKRCVKRSDYWEGSQVVSIDIDETAFTHIPAFLSMLSCQPTFTYTTFSDKPEKRKFRMVYVMDKILARNEHKAVSEALHNQIEKETGERIQDRCGTRGDQYFNGTTQEGESYISGYVYGLKDIGGYFDELLRLLQEEEKDTKITLDKQLVGDLKLLSYNQVVAKYSKVYEYYYRTQIDFKDGEKYRLVSERHGYYQLYFRWENDKPVKYVDGEHRRAKLNNYARLRRLIKNDTTSEELLYNLYIDRERFFDNSDDTLTIDCLVSIVKKTMKKELDILQTEYEESREAVRKAMKDDYHEKKLVVNPKYYGKYERAKMMADIRTGTKEWNYHLIDLYYNPDLTVKDNLEVLKKNGVEVSDDTLYRYCKDRGIVYKLTDDDLRKLINPNLSVRKNLENIKGQGYKVSKDRIQKIINQFQP</sequence>
<reference evidence="3 5" key="2">
    <citation type="submission" date="2021-03" db="EMBL/GenBank/DDBJ databases">
        <title>Human Oral Microbial Genomes.</title>
        <authorList>
            <person name="Johnston C.D."/>
            <person name="Chen T."/>
            <person name="Dewhirst F.E."/>
        </authorList>
    </citation>
    <scope>NUCLEOTIDE SEQUENCE [LARGE SCALE GENOMIC DNA]</scope>
    <source>
        <strain evidence="3 5">W1435</strain>
    </source>
</reference>
<evidence type="ECO:0000313" key="3">
    <source>
        <dbReference type="EMBL" id="QUB87579.1"/>
    </source>
</evidence>
<organism evidence="2 4">
    <name type="scientific">Prevotella fusca JCM 17724</name>
    <dbReference type="NCBI Taxonomy" id="1236517"/>
    <lineage>
        <taxon>Bacteria</taxon>
        <taxon>Pseudomonadati</taxon>
        <taxon>Bacteroidota</taxon>
        <taxon>Bacteroidia</taxon>
        <taxon>Bacteroidales</taxon>
        <taxon>Prevotellaceae</taxon>
        <taxon>Prevotella</taxon>
    </lineage>
</organism>
<dbReference type="Proteomes" id="UP000682005">
    <property type="component" value="Chromosome 1"/>
</dbReference>
<keyword evidence="5" id="KW-1185">Reference proteome</keyword>
<evidence type="ECO:0000313" key="4">
    <source>
        <dbReference type="Proteomes" id="UP000060345"/>
    </source>
</evidence>
<evidence type="ECO:0000313" key="5">
    <source>
        <dbReference type="Proteomes" id="UP000682005"/>
    </source>
</evidence>
<accession>A0A0K1NIW3</accession>
<dbReference type="EMBL" id="CP072370">
    <property type="protein sequence ID" value="QUB87579.1"/>
    <property type="molecule type" value="Genomic_DNA"/>
</dbReference>
<dbReference type="AlphaFoldDB" id="A0A0K1NIW3"/>
<dbReference type="KEGG" id="pfus:ADJ77_01890"/>
<evidence type="ECO:0000256" key="1">
    <source>
        <dbReference type="SAM" id="Coils"/>
    </source>
</evidence>
<feature type="coiled-coil region" evidence="1">
    <location>
        <begin position="365"/>
        <end position="392"/>
    </location>
</feature>
<reference evidence="2 4" key="1">
    <citation type="submission" date="2015-07" db="EMBL/GenBank/DDBJ databases">
        <authorList>
            <person name="Noorani M."/>
        </authorList>
    </citation>
    <scope>NUCLEOTIDE SEQUENCE [LARGE SCALE GENOMIC DNA]</scope>
    <source>
        <strain evidence="2 4">W1435</strain>
    </source>
</reference>
<proteinExistence type="predicted"/>
<dbReference type="EMBL" id="CP012074">
    <property type="protein sequence ID" value="AKU68621.1"/>
    <property type="molecule type" value="Genomic_DNA"/>
</dbReference>
<keyword evidence="1" id="KW-0175">Coiled coil</keyword>
<dbReference type="Proteomes" id="UP000060345">
    <property type="component" value="Chromosome 1"/>
</dbReference>
<dbReference type="RefSeq" id="WP_050695969.1">
    <property type="nucleotide sequence ID" value="NZ_CP012074.1"/>
</dbReference>